<proteinExistence type="predicted"/>
<protein>
    <submittedName>
        <fullName evidence="1">Uncharacterized protein</fullName>
    </submittedName>
</protein>
<organism evidence="1 2">
    <name type="scientific">Escherichia coli ISC7</name>
    <dbReference type="NCBI Taxonomy" id="1432555"/>
    <lineage>
        <taxon>Bacteria</taxon>
        <taxon>Pseudomonadati</taxon>
        <taxon>Pseudomonadota</taxon>
        <taxon>Gammaproteobacteria</taxon>
        <taxon>Enterobacterales</taxon>
        <taxon>Enterobacteriaceae</taxon>
        <taxon>Escherichia</taxon>
    </lineage>
</organism>
<comment type="caution">
    <text evidence="1">The sequence shown here is derived from an EMBL/GenBank/DDBJ whole genome shotgun (WGS) entry which is preliminary data.</text>
</comment>
<name>W1F931_ECOLX</name>
<dbReference type="Proteomes" id="UP000019199">
    <property type="component" value="Unassembled WGS sequence"/>
</dbReference>
<sequence length="45" mass="5325">MIFHIRKKHFFKRSALKYGWIKKSIYSGNTGVFFSFDNQAVGKIK</sequence>
<evidence type="ECO:0000313" key="2">
    <source>
        <dbReference type="Proteomes" id="UP000019199"/>
    </source>
</evidence>
<evidence type="ECO:0000313" key="1">
    <source>
        <dbReference type="EMBL" id="CDL30300.1"/>
    </source>
</evidence>
<dbReference type="EMBL" id="CBWN010000189">
    <property type="protein sequence ID" value="CDL30300.1"/>
    <property type="molecule type" value="Genomic_DNA"/>
</dbReference>
<reference evidence="1 2" key="1">
    <citation type="submission" date="2013-10" db="EMBL/GenBank/DDBJ databases">
        <title>Antibiotic resistance diversity of beta-lactamase producers in the General Hospital Vienna.</title>
        <authorList>
            <person name="Barisic I."/>
            <person name="Mitteregger D."/>
            <person name="Hirschl A.M."/>
            <person name="Noehammer C."/>
            <person name="Wiesinger-Mayr H."/>
        </authorList>
    </citation>
    <scope>NUCLEOTIDE SEQUENCE [LARGE SCALE GENOMIC DNA]</scope>
    <source>
        <strain evidence="1 2">ISC7</strain>
    </source>
</reference>
<dbReference type="AlphaFoldDB" id="W1F931"/>
<accession>W1F931</accession>